<feature type="transmembrane region" description="Helical" evidence="8">
    <location>
        <begin position="203"/>
        <end position="220"/>
    </location>
</feature>
<dbReference type="GO" id="GO:0009103">
    <property type="term" value="P:lipopolysaccharide biosynthetic process"/>
    <property type="evidence" value="ECO:0007669"/>
    <property type="project" value="UniProtKB-ARBA"/>
</dbReference>
<reference evidence="9 10" key="1">
    <citation type="submission" date="2018-10" db="EMBL/GenBank/DDBJ databases">
        <title>Genomic Encyclopedia of Archaeal and Bacterial Type Strains, Phase II (KMG-II): from individual species to whole genera.</title>
        <authorList>
            <person name="Goeker M."/>
        </authorList>
    </citation>
    <scope>NUCLEOTIDE SEQUENCE [LARGE SCALE GENOMIC DNA]</scope>
    <source>
        <strain evidence="9 10">DSM 29537</strain>
    </source>
</reference>
<dbReference type="InterPro" id="IPR050297">
    <property type="entry name" value="LipidA_mod_glycosyltrf_83"/>
</dbReference>
<dbReference type="GO" id="GO:0005886">
    <property type="term" value="C:plasma membrane"/>
    <property type="evidence" value="ECO:0007669"/>
    <property type="project" value="UniProtKB-SubCell"/>
</dbReference>
<evidence type="ECO:0008006" key="11">
    <source>
        <dbReference type="Google" id="ProtNLM"/>
    </source>
</evidence>
<keyword evidence="2" id="KW-1003">Cell membrane</keyword>
<evidence type="ECO:0000256" key="3">
    <source>
        <dbReference type="ARBA" id="ARBA00022676"/>
    </source>
</evidence>
<feature type="transmembrane region" description="Helical" evidence="8">
    <location>
        <begin position="410"/>
        <end position="426"/>
    </location>
</feature>
<evidence type="ECO:0000256" key="6">
    <source>
        <dbReference type="ARBA" id="ARBA00022989"/>
    </source>
</evidence>
<name>A0A495M997_9FLAO</name>
<keyword evidence="10" id="KW-1185">Reference proteome</keyword>
<evidence type="ECO:0000256" key="8">
    <source>
        <dbReference type="SAM" id="Phobius"/>
    </source>
</evidence>
<dbReference type="GO" id="GO:0016763">
    <property type="term" value="F:pentosyltransferase activity"/>
    <property type="evidence" value="ECO:0007669"/>
    <property type="project" value="TreeGrafter"/>
</dbReference>
<dbReference type="PANTHER" id="PTHR33908">
    <property type="entry name" value="MANNOSYLTRANSFERASE YKCB-RELATED"/>
    <property type="match status" value="1"/>
</dbReference>
<feature type="transmembrane region" description="Helical" evidence="8">
    <location>
        <begin position="75"/>
        <end position="107"/>
    </location>
</feature>
<dbReference type="AlphaFoldDB" id="A0A495M997"/>
<feature type="transmembrane region" description="Helical" evidence="8">
    <location>
        <begin position="144"/>
        <end position="162"/>
    </location>
</feature>
<comment type="subcellular location">
    <subcellularLocation>
        <location evidence="1">Cell membrane</location>
        <topology evidence="1">Multi-pass membrane protein</topology>
    </subcellularLocation>
</comment>
<evidence type="ECO:0000256" key="1">
    <source>
        <dbReference type="ARBA" id="ARBA00004651"/>
    </source>
</evidence>
<feature type="transmembrane region" description="Helical" evidence="8">
    <location>
        <begin position="292"/>
        <end position="308"/>
    </location>
</feature>
<evidence type="ECO:0000256" key="5">
    <source>
        <dbReference type="ARBA" id="ARBA00022692"/>
    </source>
</evidence>
<comment type="caution">
    <text evidence="9">The sequence shown here is derived from an EMBL/GenBank/DDBJ whole genome shotgun (WGS) entry which is preliminary data.</text>
</comment>
<dbReference type="EMBL" id="RBLC01000003">
    <property type="protein sequence ID" value="RKS21865.1"/>
    <property type="molecule type" value="Genomic_DNA"/>
</dbReference>
<organism evidence="9 10">
    <name type="scientific">Flavobacterium endophyticum</name>
    <dbReference type="NCBI Taxonomy" id="1540163"/>
    <lineage>
        <taxon>Bacteria</taxon>
        <taxon>Pseudomonadati</taxon>
        <taxon>Bacteroidota</taxon>
        <taxon>Flavobacteriia</taxon>
        <taxon>Flavobacteriales</taxon>
        <taxon>Flavobacteriaceae</taxon>
        <taxon>Flavobacterium</taxon>
    </lineage>
</organism>
<evidence type="ECO:0000313" key="9">
    <source>
        <dbReference type="EMBL" id="RKS21865.1"/>
    </source>
</evidence>
<feature type="transmembrane region" description="Helical" evidence="8">
    <location>
        <begin position="349"/>
        <end position="375"/>
    </location>
</feature>
<proteinExistence type="predicted"/>
<dbReference type="PANTHER" id="PTHR33908:SF11">
    <property type="entry name" value="MEMBRANE PROTEIN"/>
    <property type="match status" value="1"/>
</dbReference>
<evidence type="ECO:0000256" key="2">
    <source>
        <dbReference type="ARBA" id="ARBA00022475"/>
    </source>
</evidence>
<evidence type="ECO:0000313" key="10">
    <source>
        <dbReference type="Proteomes" id="UP000277579"/>
    </source>
</evidence>
<keyword evidence="6 8" id="KW-1133">Transmembrane helix</keyword>
<feature type="transmembrane region" description="Helical" evidence="8">
    <location>
        <begin position="119"/>
        <end position="138"/>
    </location>
</feature>
<gene>
    <name evidence="9" type="ORF">CLV94_2500</name>
</gene>
<accession>A0A495M997</accession>
<keyword evidence="3" id="KW-0328">Glycosyltransferase</keyword>
<keyword evidence="4" id="KW-0808">Transferase</keyword>
<sequence>MTTFFNNPAESEFKKYFLLLSFFMLVFLGLRIAQGDFRLPDSDDYFATAELLKSGEYFSSTSDFVKGTLLTKRPFLYPLLILFPGFSNDLVIILLQTLVGFFNIYLILRLFQKLGGKSFRLLSIFILLTPSIFIYTHLIMTEVLVMTLLLLLALLLIAPLNAKKMLLIQLILTALIFLKPAFYLFSFVNILLFGFYFIKTRTFSFSVLIPLLFTIGYMGFNKERTGYFHFSSMQNINLIDYNLYLFKAQKESTEVANSWKESIYVEAEKLPNFKEWSEFLALEGKKTIKENLVSYTAFHLYGAIRGAIDPGRFDLMTLIEKYDTNSGFLNMLSTAGLKTTVTNFLDYKYFWIILILIPLFLIALLKWTLIFKLLWKKRKEINFRNSYIILFIAYAILITGPVNASRYMMPLQGILIVIAVISWENFRAKKSSTIK</sequence>
<keyword evidence="5 8" id="KW-0812">Transmembrane</keyword>
<feature type="transmembrane region" description="Helical" evidence="8">
    <location>
        <begin position="174"/>
        <end position="197"/>
    </location>
</feature>
<dbReference type="Proteomes" id="UP000277579">
    <property type="component" value="Unassembled WGS sequence"/>
</dbReference>
<evidence type="ECO:0000256" key="4">
    <source>
        <dbReference type="ARBA" id="ARBA00022679"/>
    </source>
</evidence>
<protein>
    <recommendedName>
        <fullName evidence="11">Dolichyl-phosphate-mannose-protein mannosyltransferase</fullName>
    </recommendedName>
</protein>
<evidence type="ECO:0000256" key="7">
    <source>
        <dbReference type="ARBA" id="ARBA00023136"/>
    </source>
</evidence>
<keyword evidence="7 8" id="KW-0472">Membrane</keyword>
<feature type="transmembrane region" description="Helical" evidence="8">
    <location>
        <begin position="387"/>
        <end position="404"/>
    </location>
</feature>